<protein>
    <recommendedName>
        <fullName evidence="2">Retrotransposon gag domain-containing protein</fullName>
    </recommendedName>
</protein>
<sequence length="250" mass="29323">MLTHQMVTVLSLFLKNTNTRIEQLNRQVNRIATVVNSKENDNYGLGFNDVNQNDGAIPNYNVHISIHGQNADNMLERLGQNNIGGLCLFFLNLSNKLNYLRDRSFLNEESSVEHIARYTVKINEVASNEYLKMKFFPSSLTRNAFIWFSNLKPNSIHSWRQLEKDFHKQFFRSELRISLNDLFFIKRNVGESIDKYFAKFKNMRNRCCTSVPDSKIVKIAINGLEFGIRKKLVNQHYHDMTQLTEYVRQM</sequence>
<evidence type="ECO:0000313" key="3">
    <source>
        <dbReference type="EMBL" id="RYR30167.1"/>
    </source>
</evidence>
<feature type="domain" description="Retrotransposon gag" evidence="2">
    <location>
        <begin position="134"/>
        <end position="225"/>
    </location>
</feature>
<keyword evidence="4" id="KW-1185">Reference proteome</keyword>
<dbReference type="InterPro" id="IPR005162">
    <property type="entry name" value="Retrotrans_gag_dom"/>
</dbReference>
<proteinExistence type="predicted"/>
<feature type="coiled-coil region" evidence="1">
    <location>
        <begin position="14"/>
        <end position="41"/>
    </location>
</feature>
<name>A0A445AUT7_ARAHY</name>
<keyword evidence="1" id="KW-0175">Coiled coil</keyword>
<evidence type="ECO:0000259" key="2">
    <source>
        <dbReference type="Pfam" id="PF03732"/>
    </source>
</evidence>
<comment type="caution">
    <text evidence="3">The sequence shown here is derived from an EMBL/GenBank/DDBJ whole genome shotgun (WGS) entry which is preliminary data.</text>
</comment>
<dbReference type="Pfam" id="PF03732">
    <property type="entry name" value="Retrotrans_gag"/>
    <property type="match status" value="1"/>
</dbReference>
<reference evidence="3 4" key="1">
    <citation type="submission" date="2019-01" db="EMBL/GenBank/DDBJ databases">
        <title>Sequencing of cultivated peanut Arachis hypogaea provides insights into genome evolution and oil improvement.</title>
        <authorList>
            <person name="Chen X."/>
        </authorList>
    </citation>
    <scope>NUCLEOTIDE SEQUENCE [LARGE SCALE GENOMIC DNA]</scope>
    <source>
        <strain evidence="4">cv. Fuhuasheng</strain>
        <tissue evidence="3">Leaves</tissue>
    </source>
</reference>
<accession>A0A445AUT7</accession>
<dbReference type="Proteomes" id="UP000289738">
    <property type="component" value="Chromosome B01"/>
</dbReference>
<evidence type="ECO:0000313" key="4">
    <source>
        <dbReference type="Proteomes" id="UP000289738"/>
    </source>
</evidence>
<gene>
    <name evidence="3" type="ORF">Ahy_B01g054995</name>
</gene>
<organism evidence="3 4">
    <name type="scientific">Arachis hypogaea</name>
    <name type="common">Peanut</name>
    <dbReference type="NCBI Taxonomy" id="3818"/>
    <lineage>
        <taxon>Eukaryota</taxon>
        <taxon>Viridiplantae</taxon>
        <taxon>Streptophyta</taxon>
        <taxon>Embryophyta</taxon>
        <taxon>Tracheophyta</taxon>
        <taxon>Spermatophyta</taxon>
        <taxon>Magnoliopsida</taxon>
        <taxon>eudicotyledons</taxon>
        <taxon>Gunneridae</taxon>
        <taxon>Pentapetalae</taxon>
        <taxon>rosids</taxon>
        <taxon>fabids</taxon>
        <taxon>Fabales</taxon>
        <taxon>Fabaceae</taxon>
        <taxon>Papilionoideae</taxon>
        <taxon>50 kb inversion clade</taxon>
        <taxon>dalbergioids sensu lato</taxon>
        <taxon>Dalbergieae</taxon>
        <taxon>Pterocarpus clade</taxon>
        <taxon>Arachis</taxon>
    </lineage>
</organism>
<evidence type="ECO:0000256" key="1">
    <source>
        <dbReference type="SAM" id="Coils"/>
    </source>
</evidence>
<dbReference type="AlphaFoldDB" id="A0A445AUT7"/>
<dbReference type="PANTHER" id="PTHR33223">
    <property type="entry name" value="CCHC-TYPE DOMAIN-CONTAINING PROTEIN"/>
    <property type="match status" value="1"/>
</dbReference>
<dbReference type="EMBL" id="SDMP01000011">
    <property type="protein sequence ID" value="RYR30167.1"/>
    <property type="molecule type" value="Genomic_DNA"/>
</dbReference>
<dbReference type="PANTHER" id="PTHR33223:SF10">
    <property type="entry name" value="AMINOTRANSFERASE-LIKE PLANT MOBILE DOMAIN-CONTAINING PROTEIN"/>
    <property type="match status" value="1"/>
</dbReference>